<gene>
    <name evidence="3" type="ORF">P4O66_005541</name>
</gene>
<feature type="compositionally biased region" description="Basic residues" evidence="1">
    <location>
        <begin position="34"/>
        <end position="43"/>
    </location>
</feature>
<sequence>MSLKPHDRTETQDEKLQKKRAGRVPNGLSVDPRKSRHLHHSQQRHSDQENRPCLGRTQGRKKKNLKKRHGTRICVECMLCVCGVCVVCVCGVCVCPVFCTLRLLQALLALSRTRWAPGWLLIGPDLQKGLSALLLSLSAS</sequence>
<dbReference type="EMBL" id="JAROKS010000010">
    <property type="protein sequence ID" value="KAK1800886.1"/>
    <property type="molecule type" value="Genomic_DNA"/>
</dbReference>
<proteinExistence type="predicted"/>
<comment type="caution">
    <text evidence="3">The sequence shown here is derived from an EMBL/GenBank/DDBJ whole genome shotgun (WGS) entry which is preliminary data.</text>
</comment>
<dbReference type="Proteomes" id="UP001239994">
    <property type="component" value="Unassembled WGS sequence"/>
</dbReference>
<evidence type="ECO:0000313" key="3">
    <source>
        <dbReference type="EMBL" id="KAK1800886.1"/>
    </source>
</evidence>
<dbReference type="AlphaFoldDB" id="A0AAD8ZKP2"/>
<keyword evidence="2" id="KW-1133">Transmembrane helix</keyword>
<protein>
    <submittedName>
        <fullName evidence="3">Uncharacterized protein</fullName>
    </submittedName>
</protein>
<name>A0AAD8ZKP2_9TELE</name>
<keyword evidence="4" id="KW-1185">Reference proteome</keyword>
<evidence type="ECO:0000256" key="1">
    <source>
        <dbReference type="SAM" id="MobiDB-lite"/>
    </source>
</evidence>
<accession>A0AAD8ZKP2</accession>
<organism evidence="3 4">
    <name type="scientific">Electrophorus voltai</name>
    <dbReference type="NCBI Taxonomy" id="2609070"/>
    <lineage>
        <taxon>Eukaryota</taxon>
        <taxon>Metazoa</taxon>
        <taxon>Chordata</taxon>
        <taxon>Craniata</taxon>
        <taxon>Vertebrata</taxon>
        <taxon>Euteleostomi</taxon>
        <taxon>Actinopterygii</taxon>
        <taxon>Neopterygii</taxon>
        <taxon>Teleostei</taxon>
        <taxon>Ostariophysi</taxon>
        <taxon>Gymnotiformes</taxon>
        <taxon>Gymnotoidei</taxon>
        <taxon>Gymnotidae</taxon>
        <taxon>Electrophorus</taxon>
    </lineage>
</organism>
<feature type="compositionally biased region" description="Basic and acidic residues" evidence="1">
    <location>
        <begin position="1"/>
        <end position="16"/>
    </location>
</feature>
<keyword evidence="2" id="KW-0812">Transmembrane</keyword>
<feature type="transmembrane region" description="Helical" evidence="2">
    <location>
        <begin position="73"/>
        <end position="104"/>
    </location>
</feature>
<keyword evidence="2" id="KW-0472">Membrane</keyword>
<feature type="region of interest" description="Disordered" evidence="1">
    <location>
        <begin position="1"/>
        <end position="61"/>
    </location>
</feature>
<feature type="non-terminal residue" evidence="3">
    <location>
        <position position="1"/>
    </location>
</feature>
<reference evidence="3" key="1">
    <citation type="submission" date="2023-03" db="EMBL/GenBank/DDBJ databases">
        <title>Electrophorus voltai genome.</title>
        <authorList>
            <person name="Bian C."/>
        </authorList>
    </citation>
    <scope>NUCLEOTIDE SEQUENCE</scope>
    <source>
        <strain evidence="3">CB-2022</strain>
        <tissue evidence="3">Muscle</tissue>
    </source>
</reference>
<evidence type="ECO:0000256" key="2">
    <source>
        <dbReference type="SAM" id="Phobius"/>
    </source>
</evidence>
<evidence type="ECO:0000313" key="4">
    <source>
        <dbReference type="Proteomes" id="UP001239994"/>
    </source>
</evidence>